<feature type="non-terminal residue" evidence="3">
    <location>
        <position position="286"/>
    </location>
</feature>
<dbReference type="Gene3D" id="4.10.60.10">
    <property type="entry name" value="Zinc finger, CCHC-type"/>
    <property type="match status" value="1"/>
</dbReference>
<gene>
    <name evidence="3" type="ORF">Tci_673456</name>
</gene>
<protein>
    <submittedName>
        <fullName evidence="3">Ribonuclease H-like domain-containing protein</fullName>
    </submittedName>
</protein>
<keyword evidence="1" id="KW-0863">Zinc-finger</keyword>
<dbReference type="AlphaFoldDB" id="A0A699KLR1"/>
<sequence length="286" mass="32255">MSYGDSLNYSSTTAYYVPSSSKTGSHKSGNVIEDGLQSFVPDTEQEQQLAYEDFEQIEKLDLEEIDLKWKMAMLSVRVHKFEQKAGRKIDFDRKESARFNKKKVRCYKCQQIGHFARECRAKGGNDKQRYSSFKIKEIGKEEEDSKALITFDTLVDWTNHDSKSDGVITAQEFGMIAGCNSKDAIKEGAAKLYNLITRANSEEANIACDGGEFALMGVTFEHKPTDSTSNVSTYVNEAEIESIVGTPIKEPIIVQDLPSFTCNSSDKNEHTSRTYCKKNGYFNKKK</sequence>
<proteinExistence type="predicted"/>
<dbReference type="EMBL" id="BKCJ010533850">
    <property type="protein sequence ID" value="GFB01485.1"/>
    <property type="molecule type" value="Genomic_DNA"/>
</dbReference>
<keyword evidence="1" id="KW-0862">Zinc</keyword>
<reference evidence="3" key="1">
    <citation type="journal article" date="2019" name="Sci. Rep.">
        <title>Draft genome of Tanacetum cinerariifolium, the natural source of mosquito coil.</title>
        <authorList>
            <person name="Yamashiro T."/>
            <person name="Shiraishi A."/>
            <person name="Satake H."/>
            <person name="Nakayama K."/>
        </authorList>
    </citation>
    <scope>NUCLEOTIDE SEQUENCE</scope>
</reference>
<name>A0A699KLR1_TANCI</name>
<accession>A0A699KLR1</accession>
<dbReference type="InterPro" id="IPR036875">
    <property type="entry name" value="Znf_CCHC_sf"/>
</dbReference>
<dbReference type="PROSITE" id="PS50158">
    <property type="entry name" value="ZF_CCHC"/>
    <property type="match status" value="1"/>
</dbReference>
<dbReference type="SUPFAM" id="SSF57756">
    <property type="entry name" value="Retrovirus zinc finger-like domains"/>
    <property type="match status" value="1"/>
</dbReference>
<dbReference type="InterPro" id="IPR001878">
    <property type="entry name" value="Znf_CCHC"/>
</dbReference>
<comment type="caution">
    <text evidence="3">The sequence shown here is derived from an EMBL/GenBank/DDBJ whole genome shotgun (WGS) entry which is preliminary data.</text>
</comment>
<dbReference type="Pfam" id="PF00098">
    <property type="entry name" value="zf-CCHC"/>
    <property type="match status" value="1"/>
</dbReference>
<dbReference type="SMART" id="SM00343">
    <property type="entry name" value="ZnF_C2HC"/>
    <property type="match status" value="1"/>
</dbReference>
<feature type="domain" description="CCHC-type" evidence="2">
    <location>
        <begin position="105"/>
        <end position="120"/>
    </location>
</feature>
<dbReference type="GO" id="GO:0008270">
    <property type="term" value="F:zinc ion binding"/>
    <property type="evidence" value="ECO:0007669"/>
    <property type="project" value="UniProtKB-KW"/>
</dbReference>
<dbReference type="GO" id="GO:0003676">
    <property type="term" value="F:nucleic acid binding"/>
    <property type="evidence" value="ECO:0007669"/>
    <property type="project" value="InterPro"/>
</dbReference>
<organism evidence="3">
    <name type="scientific">Tanacetum cinerariifolium</name>
    <name type="common">Dalmatian daisy</name>
    <name type="synonym">Chrysanthemum cinerariifolium</name>
    <dbReference type="NCBI Taxonomy" id="118510"/>
    <lineage>
        <taxon>Eukaryota</taxon>
        <taxon>Viridiplantae</taxon>
        <taxon>Streptophyta</taxon>
        <taxon>Embryophyta</taxon>
        <taxon>Tracheophyta</taxon>
        <taxon>Spermatophyta</taxon>
        <taxon>Magnoliopsida</taxon>
        <taxon>eudicotyledons</taxon>
        <taxon>Gunneridae</taxon>
        <taxon>Pentapetalae</taxon>
        <taxon>asterids</taxon>
        <taxon>campanulids</taxon>
        <taxon>Asterales</taxon>
        <taxon>Asteraceae</taxon>
        <taxon>Asteroideae</taxon>
        <taxon>Anthemideae</taxon>
        <taxon>Anthemidinae</taxon>
        <taxon>Tanacetum</taxon>
    </lineage>
</organism>
<evidence type="ECO:0000259" key="2">
    <source>
        <dbReference type="PROSITE" id="PS50158"/>
    </source>
</evidence>
<evidence type="ECO:0000313" key="3">
    <source>
        <dbReference type="EMBL" id="GFB01485.1"/>
    </source>
</evidence>
<keyword evidence="1" id="KW-0479">Metal-binding</keyword>
<evidence type="ECO:0000256" key="1">
    <source>
        <dbReference type="PROSITE-ProRule" id="PRU00047"/>
    </source>
</evidence>